<dbReference type="SUPFAM" id="SSF50044">
    <property type="entry name" value="SH3-domain"/>
    <property type="match status" value="1"/>
</dbReference>
<accession>A0A3B1KIK5</accession>
<dbReference type="SMART" id="SM00326">
    <property type="entry name" value="SH3"/>
    <property type="match status" value="1"/>
</dbReference>
<dbReference type="PROSITE" id="PS50002">
    <property type="entry name" value="SH3"/>
    <property type="match status" value="1"/>
</dbReference>
<organism evidence="4 5">
    <name type="scientific">Astyanax mexicanus</name>
    <name type="common">Blind cave fish</name>
    <name type="synonym">Astyanax fasciatus mexicanus</name>
    <dbReference type="NCBI Taxonomy" id="7994"/>
    <lineage>
        <taxon>Eukaryota</taxon>
        <taxon>Metazoa</taxon>
        <taxon>Chordata</taxon>
        <taxon>Craniata</taxon>
        <taxon>Vertebrata</taxon>
        <taxon>Euteleostomi</taxon>
        <taxon>Actinopterygii</taxon>
        <taxon>Neopterygii</taxon>
        <taxon>Teleostei</taxon>
        <taxon>Ostariophysi</taxon>
        <taxon>Characiformes</taxon>
        <taxon>Characoidei</taxon>
        <taxon>Acestrorhamphidae</taxon>
        <taxon>Acestrorhamphinae</taxon>
        <taxon>Astyanax</taxon>
    </lineage>
</organism>
<name>A0A3B1KIK5_ASTMX</name>
<evidence type="ECO:0000259" key="3">
    <source>
        <dbReference type="PROSITE" id="PS50002"/>
    </source>
</evidence>
<reference evidence="5" key="2">
    <citation type="journal article" date="2014" name="Nat. Commun.">
        <title>The cavefish genome reveals candidate genes for eye loss.</title>
        <authorList>
            <person name="McGaugh S.E."/>
            <person name="Gross J.B."/>
            <person name="Aken B."/>
            <person name="Blin M."/>
            <person name="Borowsky R."/>
            <person name="Chalopin D."/>
            <person name="Hinaux H."/>
            <person name="Jeffery W.R."/>
            <person name="Keene A."/>
            <person name="Ma L."/>
            <person name="Minx P."/>
            <person name="Murphy D."/>
            <person name="O'Quin K.E."/>
            <person name="Retaux S."/>
            <person name="Rohner N."/>
            <person name="Searle S.M."/>
            <person name="Stahl B.A."/>
            <person name="Tabin C."/>
            <person name="Volff J.N."/>
            <person name="Yoshizawa M."/>
            <person name="Warren W.C."/>
        </authorList>
    </citation>
    <scope>NUCLEOTIDE SEQUENCE [LARGE SCALE GENOMIC DNA]</scope>
    <source>
        <strain evidence="5">female</strain>
    </source>
</reference>
<evidence type="ECO:0000256" key="2">
    <source>
        <dbReference type="PROSITE-ProRule" id="PRU00192"/>
    </source>
</evidence>
<reference evidence="4" key="3">
    <citation type="submission" date="2025-08" db="UniProtKB">
        <authorList>
            <consortium name="Ensembl"/>
        </authorList>
    </citation>
    <scope>IDENTIFICATION</scope>
</reference>
<dbReference type="GO" id="GO:0033565">
    <property type="term" value="C:ESCRT-0 complex"/>
    <property type="evidence" value="ECO:0007669"/>
    <property type="project" value="TreeGrafter"/>
</dbReference>
<dbReference type="PRINTS" id="PR00452">
    <property type="entry name" value="SH3DOMAIN"/>
</dbReference>
<dbReference type="GO" id="GO:0043328">
    <property type="term" value="P:protein transport to vacuole involved in ubiquitin-dependent protein catabolic process via the multivesicular body sorting pathway"/>
    <property type="evidence" value="ECO:0007669"/>
    <property type="project" value="TreeGrafter"/>
</dbReference>
<keyword evidence="5" id="KW-1185">Reference proteome</keyword>
<dbReference type="GeneTree" id="ENSGT00940000157055"/>
<dbReference type="Ensembl" id="ENSAMXT00000037557.1">
    <property type="protein sequence ID" value="ENSAMXP00000054393.1"/>
    <property type="gene ID" value="ENSAMXG00000029505.1"/>
</dbReference>
<dbReference type="InterPro" id="IPR001452">
    <property type="entry name" value="SH3_domain"/>
</dbReference>
<dbReference type="AlphaFoldDB" id="A0A3B1KIK5"/>
<dbReference type="InterPro" id="IPR050670">
    <property type="entry name" value="STAM"/>
</dbReference>
<dbReference type="Pfam" id="PF00018">
    <property type="entry name" value="SH3_1"/>
    <property type="match status" value="1"/>
</dbReference>
<dbReference type="PANTHER" id="PTHR45929:SF3">
    <property type="entry name" value="JAK PATHWAY SIGNAL TRANSDUCTION ADAPTOR MOLECULE"/>
    <property type="match status" value="1"/>
</dbReference>
<dbReference type="InterPro" id="IPR036028">
    <property type="entry name" value="SH3-like_dom_sf"/>
</dbReference>
<keyword evidence="1 2" id="KW-0728">SH3 domain</keyword>
<evidence type="ECO:0000313" key="5">
    <source>
        <dbReference type="Proteomes" id="UP000018467"/>
    </source>
</evidence>
<dbReference type="Bgee" id="ENSAMXG00000029505">
    <property type="expression patterns" value="Expressed in olfactory epithelium and 13 other cell types or tissues"/>
</dbReference>
<dbReference type="InParanoid" id="A0A3B1KIK5"/>
<reference evidence="4" key="4">
    <citation type="submission" date="2025-09" db="UniProtKB">
        <authorList>
            <consortium name="Ensembl"/>
        </authorList>
    </citation>
    <scope>IDENTIFICATION</scope>
</reference>
<dbReference type="Proteomes" id="UP000018467">
    <property type="component" value="Unassembled WGS sequence"/>
</dbReference>
<feature type="domain" description="SH3" evidence="3">
    <location>
        <begin position="4"/>
        <end position="63"/>
    </location>
</feature>
<dbReference type="STRING" id="7994.ENSAMXP00000054393"/>
<dbReference type="PANTHER" id="PTHR45929">
    <property type="entry name" value="JAK PATHWAY SIGNAL TRANSDUCTION ADAPTOR MOLECULE"/>
    <property type="match status" value="1"/>
</dbReference>
<protein>
    <recommendedName>
        <fullName evidence="3">SH3 domain-containing protein</fullName>
    </recommendedName>
</protein>
<reference evidence="5" key="1">
    <citation type="submission" date="2013-03" db="EMBL/GenBank/DDBJ databases">
        <authorList>
            <person name="Jeffery W."/>
            <person name="Warren W."/>
            <person name="Wilson R.K."/>
        </authorList>
    </citation>
    <scope>NUCLEOTIDE SEQUENCE</scope>
    <source>
        <strain evidence="5">female</strain>
    </source>
</reference>
<sequence length="87" mass="9770">LTESILSFMRALYDFEAAEDNELTFKAGEVVLVLDDSDPNWWKGENHRGVGLFPSNFVTTNLNAEPEPDSYAEKTLARSLWMATKSA</sequence>
<dbReference type="Gene3D" id="2.30.30.40">
    <property type="entry name" value="SH3 Domains"/>
    <property type="match status" value="1"/>
</dbReference>
<dbReference type="PRINTS" id="PR00499">
    <property type="entry name" value="P67PHOX"/>
</dbReference>
<evidence type="ECO:0000313" key="4">
    <source>
        <dbReference type="Ensembl" id="ENSAMXP00000054393.1"/>
    </source>
</evidence>
<proteinExistence type="predicted"/>
<evidence type="ECO:0000256" key="1">
    <source>
        <dbReference type="ARBA" id="ARBA00022443"/>
    </source>
</evidence>